<dbReference type="SUPFAM" id="SSF48452">
    <property type="entry name" value="TPR-like"/>
    <property type="match status" value="1"/>
</dbReference>
<accession>A0A2T2XHH3</accession>
<feature type="transmembrane region" description="Helical" evidence="3">
    <location>
        <begin position="174"/>
        <end position="192"/>
    </location>
</feature>
<reference evidence="4 5" key="1">
    <citation type="journal article" date="2014" name="BMC Genomics">
        <title>Comparison of environmental and isolate Sulfobacillus genomes reveals diverse carbon, sulfur, nitrogen, and hydrogen metabolisms.</title>
        <authorList>
            <person name="Justice N.B."/>
            <person name="Norman A."/>
            <person name="Brown C.T."/>
            <person name="Singh A."/>
            <person name="Thomas B.C."/>
            <person name="Banfield J.F."/>
        </authorList>
    </citation>
    <scope>NUCLEOTIDE SEQUENCE [LARGE SCALE GENOMIC DNA]</scope>
    <source>
        <strain evidence="4">AMDSBA4</strain>
    </source>
</reference>
<evidence type="ECO:0000256" key="3">
    <source>
        <dbReference type="SAM" id="Phobius"/>
    </source>
</evidence>
<dbReference type="EMBL" id="PXYW01000014">
    <property type="protein sequence ID" value="PSR33951.1"/>
    <property type="molecule type" value="Genomic_DNA"/>
</dbReference>
<dbReference type="Gene3D" id="1.25.40.10">
    <property type="entry name" value="Tetratricopeptide repeat domain"/>
    <property type="match status" value="1"/>
</dbReference>
<keyword evidence="3" id="KW-0812">Transmembrane</keyword>
<keyword evidence="3" id="KW-1133">Transmembrane helix</keyword>
<dbReference type="InterPro" id="IPR019734">
    <property type="entry name" value="TPR_rpt"/>
</dbReference>
<dbReference type="PROSITE" id="PS50005">
    <property type="entry name" value="TPR"/>
    <property type="match status" value="1"/>
</dbReference>
<proteinExistence type="predicted"/>
<protein>
    <submittedName>
        <fullName evidence="4">Uncharacterized protein</fullName>
    </submittedName>
</protein>
<name>A0A2T2XHH3_9FIRM</name>
<comment type="caution">
    <text evidence="4">The sequence shown here is derived from an EMBL/GenBank/DDBJ whole genome shotgun (WGS) entry which is preliminary data.</text>
</comment>
<dbReference type="Proteomes" id="UP000242972">
    <property type="component" value="Unassembled WGS sequence"/>
</dbReference>
<dbReference type="PANTHER" id="PTHR44998">
    <property type="match status" value="1"/>
</dbReference>
<dbReference type="Pfam" id="PF13432">
    <property type="entry name" value="TPR_16"/>
    <property type="match status" value="1"/>
</dbReference>
<gene>
    <name evidence="4" type="ORF">C7B46_07480</name>
</gene>
<feature type="compositionally biased region" description="Basic and acidic residues" evidence="2">
    <location>
        <begin position="138"/>
        <end position="155"/>
    </location>
</feature>
<feature type="repeat" description="TPR" evidence="1">
    <location>
        <begin position="77"/>
        <end position="110"/>
    </location>
</feature>
<feature type="region of interest" description="Disordered" evidence="2">
    <location>
        <begin position="135"/>
        <end position="168"/>
    </location>
</feature>
<evidence type="ECO:0000313" key="4">
    <source>
        <dbReference type="EMBL" id="PSR33951.1"/>
    </source>
</evidence>
<evidence type="ECO:0000313" key="5">
    <source>
        <dbReference type="Proteomes" id="UP000242972"/>
    </source>
</evidence>
<keyword evidence="3" id="KW-0472">Membrane</keyword>
<dbReference type="SMART" id="SM00028">
    <property type="entry name" value="TPR"/>
    <property type="match status" value="4"/>
</dbReference>
<organism evidence="4 5">
    <name type="scientific">Sulfobacillus benefaciens</name>
    <dbReference type="NCBI Taxonomy" id="453960"/>
    <lineage>
        <taxon>Bacteria</taxon>
        <taxon>Bacillati</taxon>
        <taxon>Bacillota</taxon>
        <taxon>Clostridia</taxon>
        <taxon>Eubacteriales</taxon>
        <taxon>Clostridiales Family XVII. Incertae Sedis</taxon>
        <taxon>Sulfobacillus</taxon>
    </lineage>
</organism>
<dbReference type="Pfam" id="PF13414">
    <property type="entry name" value="TPR_11"/>
    <property type="match status" value="1"/>
</dbReference>
<evidence type="ECO:0000256" key="2">
    <source>
        <dbReference type="SAM" id="MobiDB-lite"/>
    </source>
</evidence>
<sequence>MVEDWDVAGQKLLVEGTYAWQTGHHEEAMHKFEELIERYPERPEGYNKMGVVFAQKGSLGEAEQYFLTALAKDRMHAPALTNLGNIYLERGELDLAVQHYTLALSVDAEYAPAHRNLSVAYRRLGRLNQSVTHLKRSQRLETQRQRDEFRAERAVRAGQAPPKPSRSRPRSISMVWWILLAAIAIYFIIRIGPHS</sequence>
<dbReference type="PANTHER" id="PTHR44998:SF1">
    <property type="entry name" value="UDP-N-ACETYLGLUCOSAMINE--PEPTIDE N-ACETYLGLUCOSAMINYLTRANSFERASE 110 KDA SUBUNIT"/>
    <property type="match status" value="1"/>
</dbReference>
<evidence type="ECO:0000256" key="1">
    <source>
        <dbReference type="PROSITE-ProRule" id="PRU00339"/>
    </source>
</evidence>
<dbReference type="AlphaFoldDB" id="A0A2T2XHH3"/>
<keyword evidence="1" id="KW-0802">TPR repeat</keyword>
<dbReference type="InterPro" id="IPR011990">
    <property type="entry name" value="TPR-like_helical_dom_sf"/>
</dbReference>